<name>A0ABW8UQ14_9RHOB</name>
<accession>A0ABW8UQ14</accession>
<dbReference type="Proteomes" id="UP001627408">
    <property type="component" value="Unassembled WGS sequence"/>
</dbReference>
<gene>
    <name evidence="1" type="ORF">ACERZ8_03805</name>
</gene>
<reference evidence="1 2" key="1">
    <citation type="submission" date="2024-08" db="EMBL/GenBank/DDBJ databases">
        <title>Tateyamaria sp. nov., isolated from marine algae.</title>
        <authorList>
            <person name="Choi B.J."/>
            <person name="Kim J.M."/>
            <person name="Lee J.K."/>
            <person name="Choi D.G."/>
            <person name="Bayburt H."/>
            <person name="Baek J.H."/>
            <person name="Han D.M."/>
            <person name="Jeon C.O."/>
        </authorList>
    </citation>
    <scope>NUCLEOTIDE SEQUENCE [LARGE SCALE GENOMIC DNA]</scope>
    <source>
        <strain evidence="1 2">KMU-156</strain>
    </source>
</reference>
<organism evidence="1 2">
    <name type="scientific">Tateyamaria armeniaca</name>
    <dbReference type="NCBI Taxonomy" id="2518930"/>
    <lineage>
        <taxon>Bacteria</taxon>
        <taxon>Pseudomonadati</taxon>
        <taxon>Pseudomonadota</taxon>
        <taxon>Alphaproteobacteria</taxon>
        <taxon>Rhodobacterales</taxon>
        <taxon>Roseobacteraceae</taxon>
        <taxon>Tateyamaria</taxon>
    </lineage>
</organism>
<sequence>MGRIIFPIIAGLALIIVKVGPEDFFRHVFPALRETPTVRPRAPEPVAPPPRVQTAEEIALEDLARAVGEIPVNEPDAVLVARIETSPAFQQYPTPQGVIEGPRYAADRIVSEASRLGLENIRTYTEYVEATHSILTTTPRNDQEFRSIFSRTPSASEADALASEADTVAREFQHVEDEESLLRSIEEEETNFVTIVGHNEGGYLQLPSGENLRIEIIAEHCSSIGKRCIFLSCNSADFLGAFEDSAFGVDRQITFRGAHMIASFLSERMAQRGVSSYLQTSDDLGEELLVLARAANLSEAISASTPRRCGGRYRWRLPCGQRRQTRLGFASSWVTSSSMVEQRSK</sequence>
<evidence type="ECO:0000313" key="1">
    <source>
        <dbReference type="EMBL" id="MFL4469037.1"/>
    </source>
</evidence>
<dbReference type="RefSeq" id="WP_407590797.1">
    <property type="nucleotide sequence ID" value="NZ_JBHDIY010000002.1"/>
</dbReference>
<keyword evidence="2" id="KW-1185">Reference proteome</keyword>
<proteinExistence type="predicted"/>
<protein>
    <recommendedName>
        <fullName evidence="3">CHAT domain-containing protein</fullName>
    </recommendedName>
</protein>
<evidence type="ECO:0008006" key="3">
    <source>
        <dbReference type="Google" id="ProtNLM"/>
    </source>
</evidence>
<comment type="caution">
    <text evidence="1">The sequence shown here is derived from an EMBL/GenBank/DDBJ whole genome shotgun (WGS) entry which is preliminary data.</text>
</comment>
<dbReference type="EMBL" id="JBHDIY010000002">
    <property type="protein sequence ID" value="MFL4469037.1"/>
    <property type="molecule type" value="Genomic_DNA"/>
</dbReference>
<evidence type="ECO:0000313" key="2">
    <source>
        <dbReference type="Proteomes" id="UP001627408"/>
    </source>
</evidence>